<accession>A0A398CH39</accession>
<dbReference type="Gene3D" id="3.20.20.140">
    <property type="entry name" value="Metal-dependent hydrolases"/>
    <property type="match status" value="1"/>
</dbReference>
<dbReference type="EMBL" id="QXJM01000056">
    <property type="protein sequence ID" value="RIE00399.1"/>
    <property type="molecule type" value="Genomic_DNA"/>
</dbReference>
<evidence type="ECO:0000313" key="6">
    <source>
        <dbReference type="Proteomes" id="UP000266340"/>
    </source>
</evidence>
<dbReference type="PIRSF" id="PIRSF016839">
    <property type="entry name" value="PhP"/>
    <property type="match status" value="1"/>
</dbReference>
<evidence type="ECO:0000256" key="4">
    <source>
        <dbReference type="PROSITE-ProRule" id="PRU00679"/>
    </source>
</evidence>
<dbReference type="AlphaFoldDB" id="A0A398CH39"/>
<dbReference type="PANTHER" id="PTHR10819">
    <property type="entry name" value="PHOSPHOTRIESTERASE-RELATED"/>
    <property type="match status" value="1"/>
</dbReference>
<dbReference type="OrthoDB" id="105927at2"/>
<comment type="caution">
    <text evidence="5">The sequence shown here is derived from an EMBL/GenBank/DDBJ whole genome shotgun (WGS) entry which is preliminary data.</text>
</comment>
<dbReference type="PANTHER" id="PTHR10819:SF3">
    <property type="entry name" value="PHOSPHOTRIESTERASE-RELATED PROTEIN"/>
    <property type="match status" value="1"/>
</dbReference>
<sequence length="283" mass="31699">MSFVRTVLGDVDSDRLGMVYSHEHLIISGGLGVQKNPDLRLNSVEKACEEVNDVKKHGISTFVDMMPLDCGREPADLMEIASQTGSHIIAATGFHKPMYYSDIHWVHRYNEQQIAELLVAEVEEGMDRHSYSGPVTERLTAKAGLIKGASDYNRIDKLSQKLFHAAAAAQLMTGAPISTHTEHGTCGLEQVELLLGDGVAPSKVIICHLDRNPDFEYHRSVAESGVYLEYDNIGRIKYWPDSVIIDLIEKMIEYGFEDQILLGRTAPFVLISERMEEDRVWPI</sequence>
<protein>
    <submittedName>
        <fullName evidence="5">Phosphotriesterase-related protein</fullName>
    </submittedName>
</protein>
<comment type="similarity">
    <text evidence="4">Belongs to the metallo-dependent hydrolases superfamily. Phosphotriesterase family.</text>
</comment>
<organism evidence="5 6">
    <name type="scientific">Cohnella faecalis</name>
    <dbReference type="NCBI Taxonomy" id="2315694"/>
    <lineage>
        <taxon>Bacteria</taxon>
        <taxon>Bacillati</taxon>
        <taxon>Bacillota</taxon>
        <taxon>Bacilli</taxon>
        <taxon>Bacillales</taxon>
        <taxon>Paenibacillaceae</taxon>
        <taxon>Cohnella</taxon>
    </lineage>
</organism>
<reference evidence="5 6" key="1">
    <citation type="submission" date="2018-09" db="EMBL/GenBank/DDBJ databases">
        <title>Cohnella cavernae sp. nov., isolated from a karst cave.</title>
        <authorList>
            <person name="Zhu H."/>
        </authorList>
    </citation>
    <scope>NUCLEOTIDE SEQUENCE [LARGE SCALE GENOMIC DNA]</scope>
    <source>
        <strain evidence="5 6">K2E09-144</strain>
    </source>
</reference>
<proteinExistence type="inferred from homology"/>
<dbReference type="SUPFAM" id="SSF51556">
    <property type="entry name" value="Metallo-dependent hydrolases"/>
    <property type="match status" value="1"/>
</dbReference>
<dbReference type="Pfam" id="PF02126">
    <property type="entry name" value="PTE"/>
    <property type="match status" value="1"/>
</dbReference>
<dbReference type="Proteomes" id="UP000266340">
    <property type="component" value="Unassembled WGS sequence"/>
</dbReference>
<keyword evidence="1" id="KW-0479">Metal-binding</keyword>
<evidence type="ECO:0000256" key="1">
    <source>
        <dbReference type="ARBA" id="ARBA00022723"/>
    </source>
</evidence>
<evidence type="ECO:0000256" key="2">
    <source>
        <dbReference type="ARBA" id="ARBA00022801"/>
    </source>
</evidence>
<dbReference type="GO" id="GO:0008270">
    <property type="term" value="F:zinc ion binding"/>
    <property type="evidence" value="ECO:0007669"/>
    <property type="project" value="InterPro"/>
</dbReference>
<dbReference type="RefSeq" id="WP_119152517.1">
    <property type="nucleotide sequence ID" value="NZ_QXJM01000056.1"/>
</dbReference>
<evidence type="ECO:0000256" key="3">
    <source>
        <dbReference type="PIRSR" id="PIRSR601559-50"/>
    </source>
</evidence>
<keyword evidence="6" id="KW-1185">Reference proteome</keyword>
<keyword evidence="2" id="KW-0378">Hydrolase</keyword>
<dbReference type="GO" id="GO:0016787">
    <property type="term" value="F:hydrolase activity"/>
    <property type="evidence" value="ECO:0007669"/>
    <property type="project" value="UniProtKB-KW"/>
</dbReference>
<dbReference type="InterPro" id="IPR032466">
    <property type="entry name" value="Metal_Hydrolase"/>
</dbReference>
<dbReference type="PROSITE" id="PS51347">
    <property type="entry name" value="PHOSPHOTRIESTERASE_2"/>
    <property type="match status" value="1"/>
</dbReference>
<dbReference type="InterPro" id="IPR001559">
    <property type="entry name" value="Phosphotriesterase"/>
</dbReference>
<name>A0A398CH39_9BACL</name>
<feature type="modified residue" description="N6-carboxylysine" evidence="3 4">
    <location>
        <position position="147"/>
    </location>
</feature>
<gene>
    <name evidence="5" type="ORF">D3H35_28725</name>
</gene>
<evidence type="ECO:0000313" key="5">
    <source>
        <dbReference type="EMBL" id="RIE00399.1"/>
    </source>
</evidence>